<sequence>MKKSIINSEIFKVMEEWAPKDFAYDWDNVGLQMGSFNKSVKKIMITLDVLESVADEAIEKEVDLIIAHHPLLFKPVKRLNTDQSKGRTIQKLLQHHISVYASHTNLDIATGGINDILCDYLGIQNRKILIKTHSEKLFKVIVYVPNTHIENVREALSNAGAGHIGDYSHCTFQSEGQGTFKPLEGTNPHIGIQNKLEYVNEHKIETIVQERKLNDVLDAAIQAHPYEEVAYDVYPVNNEGQAYGIGRIGSLNKEMTLQSLAEKVKKDFNIPHVRVTGDLTKKINKAAILGGSGEKYIYQAKQMGADVYITGDMTFHNAQDAWEMGLSVIDAGHYIEKVMKQATKQYLDQKLPNENLEIIVSETKTEPFQFI</sequence>
<reference evidence="5 6" key="1">
    <citation type="submission" date="2021-03" db="EMBL/GenBank/DDBJ databases">
        <title>Genomic Encyclopedia of Type Strains, Phase IV (KMG-IV): sequencing the most valuable type-strain genomes for metagenomic binning, comparative biology and taxonomic classification.</title>
        <authorList>
            <person name="Goeker M."/>
        </authorList>
    </citation>
    <scope>NUCLEOTIDE SEQUENCE [LARGE SCALE GENOMIC DNA]</scope>
    <source>
        <strain evidence="5 6">DSM 25790</strain>
    </source>
</reference>
<keyword evidence="3 4" id="KW-0479">Metal-binding</keyword>
<evidence type="ECO:0000256" key="3">
    <source>
        <dbReference type="ARBA" id="ARBA00022723"/>
    </source>
</evidence>
<evidence type="ECO:0000256" key="2">
    <source>
        <dbReference type="ARBA" id="ARBA00022112"/>
    </source>
</evidence>
<dbReference type="EMBL" id="JAGIKX010000002">
    <property type="protein sequence ID" value="MBP2256528.1"/>
    <property type="molecule type" value="Genomic_DNA"/>
</dbReference>
<evidence type="ECO:0000256" key="1">
    <source>
        <dbReference type="ARBA" id="ARBA00006964"/>
    </source>
</evidence>
<dbReference type="PANTHER" id="PTHR13799:SF14">
    <property type="entry name" value="GTP CYCLOHYDROLASE 1 TYPE 2 HOMOLOG"/>
    <property type="match status" value="1"/>
</dbReference>
<keyword evidence="6" id="KW-1185">Reference proteome</keyword>
<gene>
    <name evidence="5" type="ORF">J2Z81_000461</name>
</gene>
<dbReference type="PIRSF" id="PIRSF037489">
    <property type="entry name" value="UCP037489_NIF3_YqfO"/>
    <property type="match status" value="1"/>
</dbReference>
<accession>A0ABS4S4V9</accession>
<organism evidence="5 6">
    <name type="scientific">Virgibacillus alimentarius</name>
    <dbReference type="NCBI Taxonomy" id="698769"/>
    <lineage>
        <taxon>Bacteria</taxon>
        <taxon>Bacillati</taxon>
        <taxon>Bacillota</taxon>
        <taxon>Bacilli</taxon>
        <taxon>Bacillales</taxon>
        <taxon>Bacillaceae</taxon>
        <taxon>Virgibacillus</taxon>
    </lineage>
</organism>
<dbReference type="NCBIfam" id="TIGR00486">
    <property type="entry name" value="YbgI_SA1388"/>
    <property type="match status" value="1"/>
</dbReference>
<comment type="caution">
    <text evidence="5">The sequence shown here is derived from an EMBL/GenBank/DDBJ whole genome shotgun (WGS) entry which is preliminary data.</text>
</comment>
<dbReference type="Pfam" id="PF01784">
    <property type="entry name" value="DUF34_NIF3"/>
    <property type="match status" value="1"/>
</dbReference>
<dbReference type="Gene3D" id="3.40.1390.30">
    <property type="entry name" value="NIF3 (NGG1p interacting factor 3)-like"/>
    <property type="match status" value="1"/>
</dbReference>
<dbReference type="Gene3D" id="3.30.70.120">
    <property type="match status" value="1"/>
</dbReference>
<evidence type="ECO:0000313" key="6">
    <source>
        <dbReference type="Proteomes" id="UP001519294"/>
    </source>
</evidence>
<evidence type="ECO:0000256" key="4">
    <source>
        <dbReference type="PIRNR" id="PIRNR037489"/>
    </source>
</evidence>
<dbReference type="PANTHER" id="PTHR13799">
    <property type="entry name" value="NGG1 INTERACTING FACTOR 3"/>
    <property type="match status" value="1"/>
</dbReference>
<dbReference type="SUPFAM" id="SSF102705">
    <property type="entry name" value="NIF3 (NGG1p interacting factor 3)-like"/>
    <property type="match status" value="1"/>
</dbReference>
<name>A0ABS4S4V9_9BACI</name>
<dbReference type="RefSeq" id="WP_226370635.1">
    <property type="nucleotide sequence ID" value="NZ_JAGIKX010000002.1"/>
</dbReference>
<comment type="similarity">
    <text evidence="1 4">Belongs to the GTP cyclohydrolase I type 2/NIF3 family.</text>
</comment>
<evidence type="ECO:0000313" key="5">
    <source>
        <dbReference type="EMBL" id="MBP2256528.1"/>
    </source>
</evidence>
<dbReference type="InterPro" id="IPR036069">
    <property type="entry name" value="DUF34/NIF3_sf"/>
</dbReference>
<dbReference type="InterPro" id="IPR015867">
    <property type="entry name" value="N-reg_PII/ATP_PRibTrfase_C"/>
</dbReference>
<dbReference type="InterPro" id="IPR002678">
    <property type="entry name" value="DUF34/NIF3"/>
</dbReference>
<protein>
    <recommendedName>
        <fullName evidence="2 4">GTP cyclohydrolase 1 type 2 homolog</fullName>
    </recommendedName>
</protein>
<dbReference type="InterPro" id="IPR017221">
    <property type="entry name" value="DUF34/NIF3_bac"/>
</dbReference>
<proteinExistence type="inferred from homology"/>
<dbReference type="Proteomes" id="UP001519294">
    <property type="component" value="Unassembled WGS sequence"/>
</dbReference>